<protein>
    <submittedName>
        <fullName evidence="1">Uncharacterized protein</fullName>
    </submittedName>
</protein>
<evidence type="ECO:0000313" key="1">
    <source>
        <dbReference type="EMBL" id="SSW95355.1"/>
    </source>
</evidence>
<accession>A0A3B0LXS4</accession>
<organism evidence="1">
    <name type="scientific">Arsenophonus endosymbiont of Trialeurodes vaporariorum</name>
    <dbReference type="NCBI Taxonomy" id="235567"/>
    <lineage>
        <taxon>Bacteria</taxon>
        <taxon>Pseudomonadati</taxon>
        <taxon>Pseudomonadota</taxon>
        <taxon>Gammaproteobacteria</taxon>
        <taxon>Enterobacterales</taxon>
        <taxon>Morganellaceae</taxon>
        <taxon>Arsenophonus</taxon>
    </lineage>
</organism>
<proteinExistence type="predicted"/>
<dbReference type="AlphaFoldDB" id="A0A3B0LXS4"/>
<sequence>MILVCLIKPVPCLTKWGQLKSVQGGIQKIFHFLFLLKNKIVSIIYHDDDLF</sequence>
<reference evidence="1" key="1">
    <citation type="submission" date="2018-04" db="EMBL/GenBank/DDBJ databases">
        <authorList>
            <person name="Go L.Y."/>
            <person name="Mitchell J.A."/>
        </authorList>
    </citation>
    <scope>NUCLEOTIDE SEQUENCE</scope>
    <source>
        <strain evidence="1">ARTV</strain>
    </source>
</reference>
<gene>
    <name evidence="1" type="ORF">ARTV_1211</name>
</gene>
<dbReference type="EMBL" id="UFQR01000004">
    <property type="protein sequence ID" value="SSW95355.1"/>
    <property type="molecule type" value="Genomic_DNA"/>
</dbReference>
<name>A0A3B0LXS4_9GAMM</name>